<organism evidence="2 3">
    <name type="scientific">Kalanchoe fedtschenkoi</name>
    <name type="common">Lavender scallops</name>
    <name type="synonym">South American air plant</name>
    <dbReference type="NCBI Taxonomy" id="63787"/>
    <lineage>
        <taxon>Eukaryota</taxon>
        <taxon>Viridiplantae</taxon>
        <taxon>Streptophyta</taxon>
        <taxon>Embryophyta</taxon>
        <taxon>Tracheophyta</taxon>
        <taxon>Spermatophyta</taxon>
        <taxon>Magnoliopsida</taxon>
        <taxon>eudicotyledons</taxon>
        <taxon>Gunneridae</taxon>
        <taxon>Pentapetalae</taxon>
        <taxon>Saxifragales</taxon>
        <taxon>Crassulaceae</taxon>
        <taxon>Kalanchoe</taxon>
    </lineage>
</organism>
<evidence type="ECO:0000256" key="1">
    <source>
        <dbReference type="SAM" id="MobiDB-lite"/>
    </source>
</evidence>
<dbReference type="EnsemblPlants" id="Kaladp0029s0172.1.v1.1">
    <property type="protein sequence ID" value="Kaladp0029s0172.1.v1.1"/>
    <property type="gene ID" value="Kaladp0029s0172.v1.1"/>
</dbReference>
<proteinExistence type="predicted"/>
<dbReference type="AlphaFoldDB" id="A0A7N0TA42"/>
<dbReference type="Gramene" id="Kaladp0029s0172.1.v1.1">
    <property type="protein sequence ID" value="Kaladp0029s0172.1.v1.1"/>
    <property type="gene ID" value="Kaladp0029s0172.v1.1"/>
</dbReference>
<dbReference type="Proteomes" id="UP000594263">
    <property type="component" value="Unplaced"/>
</dbReference>
<reference evidence="2" key="1">
    <citation type="submission" date="2021-01" db="UniProtKB">
        <authorList>
            <consortium name="EnsemblPlants"/>
        </authorList>
    </citation>
    <scope>IDENTIFICATION</scope>
</reference>
<name>A0A7N0TA42_KALFE</name>
<evidence type="ECO:0000313" key="3">
    <source>
        <dbReference type="Proteomes" id="UP000594263"/>
    </source>
</evidence>
<feature type="region of interest" description="Disordered" evidence="1">
    <location>
        <begin position="1"/>
        <end position="24"/>
    </location>
</feature>
<sequence>MRIHNMISESLDGPAGDQDLDDLEDGGSTLHHHLLLSPENPTNLGILTTTTDNMISGLATASSSSFALSSPLVRFSKPNSGLRGVPAKLAFAPIRASGGGNDGRVSRVRIVEKLRKAAGVVVLTAVTTAMIGKFGQFNE</sequence>
<keyword evidence="3" id="KW-1185">Reference proteome</keyword>
<accession>A0A7N0TA42</accession>
<protein>
    <submittedName>
        <fullName evidence="2">Uncharacterized protein</fullName>
    </submittedName>
</protein>
<evidence type="ECO:0000313" key="2">
    <source>
        <dbReference type="EnsemblPlants" id="Kaladp0029s0172.1.v1.1"/>
    </source>
</evidence>